<keyword evidence="1" id="KW-0732">Signal</keyword>
<feature type="chain" id="PRO_5002112906" evidence="1">
    <location>
        <begin position="18"/>
        <end position="108"/>
    </location>
</feature>
<feature type="non-terminal residue" evidence="2">
    <location>
        <position position="108"/>
    </location>
</feature>
<evidence type="ECO:0000313" key="2">
    <source>
        <dbReference type="EMBL" id="CEK79926.1"/>
    </source>
</evidence>
<dbReference type="AlphaFoldDB" id="A0A0B7AIP1"/>
<accession>A0A0B7AIP1</accession>
<gene>
    <name evidence="2" type="primary">ORF118196</name>
</gene>
<evidence type="ECO:0000256" key="1">
    <source>
        <dbReference type="SAM" id="SignalP"/>
    </source>
</evidence>
<name>A0A0B7AIP1_9EUPU</name>
<proteinExistence type="predicted"/>
<organism evidence="2">
    <name type="scientific">Arion vulgaris</name>
    <dbReference type="NCBI Taxonomy" id="1028688"/>
    <lineage>
        <taxon>Eukaryota</taxon>
        <taxon>Metazoa</taxon>
        <taxon>Spiralia</taxon>
        <taxon>Lophotrochozoa</taxon>
        <taxon>Mollusca</taxon>
        <taxon>Gastropoda</taxon>
        <taxon>Heterobranchia</taxon>
        <taxon>Euthyneura</taxon>
        <taxon>Panpulmonata</taxon>
        <taxon>Eupulmonata</taxon>
        <taxon>Stylommatophora</taxon>
        <taxon>Helicina</taxon>
        <taxon>Arionoidea</taxon>
        <taxon>Arionidae</taxon>
        <taxon>Arion</taxon>
    </lineage>
</organism>
<dbReference type="EMBL" id="HACG01033061">
    <property type="protein sequence ID" value="CEK79926.1"/>
    <property type="molecule type" value="Transcribed_RNA"/>
</dbReference>
<sequence length="108" mass="11577">MDLWMFCQVLLVAIVSCQTENSTGQFGTQGADYQYVLDSQNTTGEFVNVVNETIVPLTETVTDDGAGMDDGDSGKADDLADYFSKTFGNILTSATNNDDSGETDTLPI</sequence>
<reference evidence="2" key="1">
    <citation type="submission" date="2014-12" db="EMBL/GenBank/DDBJ databases">
        <title>Insight into the proteome of Arion vulgaris.</title>
        <authorList>
            <person name="Aradska J."/>
            <person name="Bulat T."/>
            <person name="Smidak R."/>
            <person name="Sarate P."/>
            <person name="Gangsoo J."/>
            <person name="Sialana F."/>
            <person name="Bilban M."/>
            <person name="Lubec G."/>
        </authorList>
    </citation>
    <scope>NUCLEOTIDE SEQUENCE</scope>
    <source>
        <tissue evidence="2">Skin</tissue>
    </source>
</reference>
<protein>
    <submittedName>
        <fullName evidence="2">Uncharacterized protein</fullName>
    </submittedName>
</protein>
<feature type="signal peptide" evidence="1">
    <location>
        <begin position="1"/>
        <end position="17"/>
    </location>
</feature>